<dbReference type="eggNOG" id="COG1653">
    <property type="taxonomic scope" value="Bacteria"/>
</dbReference>
<name>N4WAA3_9BACI</name>
<dbReference type="OrthoDB" id="9808332at2"/>
<evidence type="ECO:0000256" key="2">
    <source>
        <dbReference type="ARBA" id="ARBA00022448"/>
    </source>
</evidence>
<accession>N4WAA3</accession>
<evidence type="ECO:0000256" key="3">
    <source>
        <dbReference type="ARBA" id="ARBA00022729"/>
    </source>
</evidence>
<dbReference type="AlphaFoldDB" id="N4WAA3"/>
<evidence type="ECO:0000313" key="5">
    <source>
        <dbReference type="EMBL" id="ENH96204.1"/>
    </source>
</evidence>
<keyword evidence="2" id="KW-0813">Transport</keyword>
<dbReference type="InterPro" id="IPR006059">
    <property type="entry name" value="SBP"/>
</dbReference>
<dbReference type="Gene3D" id="3.40.190.10">
    <property type="entry name" value="Periplasmic binding protein-like II"/>
    <property type="match status" value="2"/>
</dbReference>
<dbReference type="RefSeq" id="WP_003471948.1">
    <property type="nucleotide sequence ID" value="NZ_APML01000055.1"/>
</dbReference>
<feature type="chain" id="PRO_5039221115" evidence="4">
    <location>
        <begin position="26"/>
        <end position="453"/>
    </location>
</feature>
<dbReference type="PANTHER" id="PTHR43649:SF34">
    <property type="entry name" value="ABC TRANSPORTER PERIPLASMIC-BINDING PROTEIN YCJN-RELATED"/>
    <property type="match status" value="1"/>
</dbReference>
<keyword evidence="6" id="KW-1185">Reference proteome</keyword>
<reference evidence="5 6" key="1">
    <citation type="submission" date="2013-03" db="EMBL/GenBank/DDBJ databases">
        <title>Draft genome sequence of Gracibacillus halophilus YIM-C55.5, a moderately halophilic and thermophilic organism from the Xiaochaidamu salt lake.</title>
        <authorList>
            <person name="Sugumar T."/>
            <person name="Polireddy D.R."/>
            <person name="Antony A."/>
            <person name="Madhava Y.R."/>
            <person name="Sivakumar N."/>
        </authorList>
    </citation>
    <scope>NUCLEOTIDE SEQUENCE [LARGE SCALE GENOMIC DNA]</scope>
    <source>
        <strain evidence="5 6">YIM-C55.5</strain>
    </source>
</reference>
<dbReference type="EMBL" id="APML01000055">
    <property type="protein sequence ID" value="ENH96204.1"/>
    <property type="molecule type" value="Genomic_DNA"/>
</dbReference>
<dbReference type="InterPro" id="IPR050490">
    <property type="entry name" value="Bact_solute-bd_prot1"/>
</dbReference>
<protein>
    <submittedName>
        <fullName evidence="5">Extracellular solute-binding protein, family 1</fullName>
    </submittedName>
</protein>
<organism evidence="5 6">
    <name type="scientific">Gracilibacillus halophilus YIM-C55.5</name>
    <dbReference type="NCBI Taxonomy" id="1308866"/>
    <lineage>
        <taxon>Bacteria</taxon>
        <taxon>Bacillati</taxon>
        <taxon>Bacillota</taxon>
        <taxon>Bacilli</taxon>
        <taxon>Bacillales</taxon>
        <taxon>Bacillaceae</taxon>
        <taxon>Gracilibacillus</taxon>
    </lineage>
</organism>
<keyword evidence="3 4" id="KW-0732">Signal</keyword>
<dbReference type="Proteomes" id="UP000012283">
    <property type="component" value="Unassembled WGS sequence"/>
</dbReference>
<dbReference type="PROSITE" id="PS51257">
    <property type="entry name" value="PROKAR_LIPOPROTEIN"/>
    <property type="match status" value="1"/>
</dbReference>
<comment type="similarity">
    <text evidence="1">Belongs to the bacterial solute-binding protein 1 family.</text>
</comment>
<dbReference type="CDD" id="cd14750">
    <property type="entry name" value="PBP2_TMBP"/>
    <property type="match status" value="1"/>
</dbReference>
<dbReference type="Pfam" id="PF01547">
    <property type="entry name" value="SBP_bac_1"/>
    <property type="match status" value="1"/>
</dbReference>
<evidence type="ECO:0000256" key="1">
    <source>
        <dbReference type="ARBA" id="ARBA00008520"/>
    </source>
</evidence>
<dbReference type="PATRIC" id="fig|1308866.3.peg.2404"/>
<dbReference type="SUPFAM" id="SSF53850">
    <property type="entry name" value="Periplasmic binding protein-like II"/>
    <property type="match status" value="1"/>
</dbReference>
<dbReference type="PANTHER" id="PTHR43649">
    <property type="entry name" value="ARABINOSE-BINDING PROTEIN-RELATED"/>
    <property type="match status" value="1"/>
</dbReference>
<gene>
    <name evidence="5" type="ORF">J416_11892</name>
</gene>
<dbReference type="STRING" id="1308866.J416_11892"/>
<feature type="signal peptide" evidence="4">
    <location>
        <begin position="1"/>
        <end position="25"/>
    </location>
</feature>
<sequence>MLVKMNKILFMILCIILLTSCSGENQDKENVTTIHMSIFEFDPNGTLEEARQRFNQQHDTIQVEFIKMSNDATHMHDQTASQLQSGESDLDIVNLDVIWTAEFAEAGWIEPLAMRFNDDMQAKFVGRQVDAVTYDGEVWAVPWLNDLHTMWYRRDLLDKYGLEVPTTYEEAVHVARFIQENEEMKGFSMNWGQSEQLMVSFTEFLHANGGAFFDDDGHVTIDRPQAIEALQFMIDMKNEYNVVTRASLENQIPEDARQPFAKNETLFHPNWSYTYMANQSNDSLVQDQTWVASNPAMKHGKKTNTVGGWNFAIVSDSEHKDAAWQVIKWFTSFETQKQMILNNGPVGTRLVLYKDQKIVEQNPQLEEYLKAFEHAAVRPVHPKYSLLSDQTQYYIHQALTGQLTAEKALHQLAEQLKHLNTTTDRSSNELVCVKHGMSDRLFASKMDICVKQE</sequence>
<comment type="caution">
    <text evidence="5">The sequence shown here is derived from an EMBL/GenBank/DDBJ whole genome shotgun (WGS) entry which is preliminary data.</text>
</comment>
<evidence type="ECO:0000256" key="4">
    <source>
        <dbReference type="SAM" id="SignalP"/>
    </source>
</evidence>
<proteinExistence type="inferred from homology"/>
<evidence type="ECO:0000313" key="6">
    <source>
        <dbReference type="Proteomes" id="UP000012283"/>
    </source>
</evidence>